<evidence type="ECO:0000313" key="2">
    <source>
        <dbReference type="EMBL" id="KAF2435082.1"/>
    </source>
</evidence>
<sequence length="893" mass="99660">MTGWYDEGERISQYSSESPPRNYDDLPRLDRCSDSRISEAPTPNFPYADYSALGSLRSNHYSSLSRNVEPGRRDSRSVTRPDTSHGITWDLEPKPFSGSERRSLGPLDQFQETQRHQVTRATPTPNLVQNIGPEVKRSTQKLPSTNLLASSHGAESHTNSTIDAEGIVDRAIRKYHNSKREIQDLKEKNKKLKQDNQNMRKSAQMAEKGEKKATEALRSREHESENLKKEVDRLFGDKARWKRGAEDATHQLEESRKEIRKLENDLNSRDVFRSQPPTGRAESPILLQDDEASNSEDGDEDEDEELIQGQDMPLDDSEPQYNQDNVDDQDYDYDQGREEEAEHVDGYGSHDFVGESDVRESSVGRASSSPYESQGGRSASEAPRSQDDSQNDRRSNTSGENEYSNDASEIPQEDVSNGSHWSRVSEVEAREIILPAATRIEGSVDSVNAKSSSSSLSDPPEEIPEPIEVPKKGQGHHHQGGDAARVNPNNNDDGQIYGAQQSYHTNAKEDCLTVFAQYEEDPKAQQELLHSQQQIKQSPESTDAASCGFLSSTEAFSHDAILYPTDDTAQHSGSDCKSCGASTTSVDLPSDEPSATDASISVDVLEILRIKNATYNGIIGQAIVPNPNLGLLQDEIVKWTQATIPLRQDNNILKHCNNSILDEDWKKGTSERQQVRSSTTFNVNTSGESQFLPDTQPKSDHPPSANAPEMTSTDGTSSGNTSSSEPNHETEPTVPHLSNSELSDRITRLWCYTEEEFTGEPMGIPTDLAKESVHLNQLEIKVKFAAVLSFARLDCFCSNWISAFSTPNGECLAVRSRPEETCVFSKRYGCFVACKNCTNQKRLCMRVVNGRVVVVPLAVILRKGELFEDLEYWIRESRYPLTPDEMWEKEENG</sequence>
<dbReference type="Proteomes" id="UP000800235">
    <property type="component" value="Unassembled WGS sequence"/>
</dbReference>
<feature type="compositionally biased region" description="Acidic residues" evidence="1">
    <location>
        <begin position="288"/>
        <end position="306"/>
    </location>
</feature>
<dbReference type="AlphaFoldDB" id="A0A9P4U3M1"/>
<reference evidence="2" key="1">
    <citation type="journal article" date="2020" name="Stud. Mycol.">
        <title>101 Dothideomycetes genomes: a test case for predicting lifestyles and emergence of pathogens.</title>
        <authorList>
            <person name="Haridas S."/>
            <person name="Albert R."/>
            <person name="Binder M."/>
            <person name="Bloem J."/>
            <person name="Labutti K."/>
            <person name="Salamov A."/>
            <person name="Andreopoulos B."/>
            <person name="Baker S."/>
            <person name="Barry K."/>
            <person name="Bills G."/>
            <person name="Bluhm B."/>
            <person name="Cannon C."/>
            <person name="Castanera R."/>
            <person name="Culley D."/>
            <person name="Daum C."/>
            <person name="Ezra D."/>
            <person name="Gonzalez J."/>
            <person name="Henrissat B."/>
            <person name="Kuo A."/>
            <person name="Liang C."/>
            <person name="Lipzen A."/>
            <person name="Lutzoni F."/>
            <person name="Magnuson J."/>
            <person name="Mondo S."/>
            <person name="Nolan M."/>
            <person name="Ohm R."/>
            <person name="Pangilinan J."/>
            <person name="Park H.-J."/>
            <person name="Ramirez L."/>
            <person name="Alfaro M."/>
            <person name="Sun H."/>
            <person name="Tritt A."/>
            <person name="Yoshinaga Y."/>
            <person name="Zwiers L.-H."/>
            <person name="Turgeon B."/>
            <person name="Goodwin S."/>
            <person name="Spatafora J."/>
            <person name="Crous P."/>
            <person name="Grigoriev I."/>
        </authorList>
    </citation>
    <scope>NUCLEOTIDE SEQUENCE</scope>
    <source>
        <strain evidence="2">CBS 130266</strain>
    </source>
</reference>
<feature type="compositionally biased region" description="Polar residues" evidence="1">
    <location>
        <begin position="396"/>
        <end position="407"/>
    </location>
</feature>
<feature type="compositionally biased region" description="Basic and acidic residues" evidence="1">
    <location>
        <begin position="352"/>
        <end position="362"/>
    </location>
</feature>
<evidence type="ECO:0000256" key="1">
    <source>
        <dbReference type="SAM" id="MobiDB-lite"/>
    </source>
</evidence>
<feature type="region of interest" description="Disordered" evidence="1">
    <location>
        <begin position="179"/>
        <end position="422"/>
    </location>
</feature>
<keyword evidence="3" id="KW-1185">Reference proteome</keyword>
<dbReference type="EMBL" id="MU007014">
    <property type="protein sequence ID" value="KAF2435082.1"/>
    <property type="molecule type" value="Genomic_DNA"/>
</dbReference>
<evidence type="ECO:0000313" key="3">
    <source>
        <dbReference type="Proteomes" id="UP000800235"/>
    </source>
</evidence>
<feature type="region of interest" description="Disordered" evidence="1">
    <location>
        <begin position="62"/>
        <end position="106"/>
    </location>
</feature>
<feature type="region of interest" description="Disordered" evidence="1">
    <location>
        <begin position="1"/>
        <end position="45"/>
    </location>
</feature>
<gene>
    <name evidence="2" type="ORF">EJ08DRAFT_730200</name>
</gene>
<feature type="compositionally biased region" description="Basic and acidic residues" evidence="1">
    <location>
        <begin position="665"/>
        <end position="674"/>
    </location>
</feature>
<feature type="compositionally biased region" description="Polar residues" evidence="1">
    <location>
        <begin position="675"/>
        <end position="693"/>
    </location>
</feature>
<feature type="compositionally biased region" description="Basic and acidic residues" evidence="1">
    <location>
        <begin position="334"/>
        <end position="345"/>
    </location>
</feature>
<organism evidence="2 3">
    <name type="scientific">Tothia fuscella</name>
    <dbReference type="NCBI Taxonomy" id="1048955"/>
    <lineage>
        <taxon>Eukaryota</taxon>
        <taxon>Fungi</taxon>
        <taxon>Dikarya</taxon>
        <taxon>Ascomycota</taxon>
        <taxon>Pezizomycotina</taxon>
        <taxon>Dothideomycetes</taxon>
        <taxon>Pleosporomycetidae</taxon>
        <taxon>Venturiales</taxon>
        <taxon>Cylindrosympodiaceae</taxon>
        <taxon>Tothia</taxon>
    </lineage>
</organism>
<feature type="region of interest" description="Disordered" evidence="1">
    <location>
        <begin position="665"/>
        <end position="739"/>
    </location>
</feature>
<feature type="compositionally biased region" description="Polar residues" evidence="1">
    <location>
        <begin position="364"/>
        <end position="377"/>
    </location>
</feature>
<proteinExistence type="predicted"/>
<feature type="compositionally biased region" description="Polar residues" evidence="1">
    <location>
        <begin position="487"/>
        <end position="497"/>
    </location>
</feature>
<feature type="compositionally biased region" description="Basic and acidic residues" evidence="1">
    <location>
        <begin position="384"/>
        <end position="395"/>
    </location>
</feature>
<feature type="compositionally biased region" description="Low complexity" evidence="1">
    <location>
        <begin position="711"/>
        <end position="724"/>
    </location>
</feature>
<feature type="compositionally biased region" description="Basic and acidic residues" evidence="1">
    <location>
        <begin position="22"/>
        <end position="37"/>
    </location>
</feature>
<protein>
    <submittedName>
        <fullName evidence="2">Uncharacterized protein</fullName>
    </submittedName>
</protein>
<feature type="compositionally biased region" description="Basic and acidic residues" evidence="1">
    <location>
        <begin position="69"/>
        <end position="83"/>
    </location>
</feature>
<name>A0A9P4U3M1_9PEZI</name>
<accession>A0A9P4U3M1</accession>
<feature type="region of interest" description="Disordered" evidence="1">
    <location>
        <begin position="435"/>
        <end position="497"/>
    </location>
</feature>
<comment type="caution">
    <text evidence="2">The sequence shown here is derived from an EMBL/GenBank/DDBJ whole genome shotgun (WGS) entry which is preliminary data.</text>
</comment>
<feature type="compositionally biased region" description="Basic and acidic residues" evidence="1">
    <location>
        <begin position="207"/>
        <end position="272"/>
    </location>
</feature>